<dbReference type="SUPFAM" id="SSF53633">
    <property type="entry name" value="Carbamate kinase-like"/>
    <property type="match status" value="1"/>
</dbReference>
<dbReference type="GO" id="GO:0009088">
    <property type="term" value="P:threonine biosynthetic process"/>
    <property type="evidence" value="ECO:0007669"/>
    <property type="project" value="UniProtKB-UniPathway"/>
</dbReference>
<dbReference type="InterPro" id="IPR054352">
    <property type="entry name" value="ACT_Aspartokinase"/>
</dbReference>
<reference evidence="15" key="1">
    <citation type="submission" date="2015-05" db="EMBL/GenBank/DDBJ databases">
        <title>Permanent draft genome of Rhodopirellula islandicus K833.</title>
        <authorList>
            <person name="Kizina J."/>
            <person name="Richter M."/>
            <person name="Glockner F.O."/>
            <person name="Harder J."/>
        </authorList>
    </citation>
    <scope>NUCLEOTIDE SEQUENCE [LARGE SCALE GENOMIC DNA]</scope>
    <source>
        <strain evidence="15">K833</strain>
    </source>
</reference>
<dbReference type="NCBIfam" id="NF005656">
    <property type="entry name" value="PRK07431.1"/>
    <property type="match status" value="1"/>
</dbReference>
<evidence type="ECO:0000256" key="4">
    <source>
        <dbReference type="ARBA" id="ARBA00010122"/>
    </source>
</evidence>
<dbReference type="CDD" id="cd04261">
    <property type="entry name" value="AAK_AKii-LysC-BS"/>
    <property type="match status" value="1"/>
</dbReference>
<dbReference type="InterPro" id="IPR001341">
    <property type="entry name" value="Asp_kinase"/>
</dbReference>
<dbReference type="EC" id="2.7.2.4" evidence="5"/>
<dbReference type="InterPro" id="IPR001048">
    <property type="entry name" value="Asp/Glu/Uridylate_kinase"/>
</dbReference>
<dbReference type="NCBIfam" id="NF005154">
    <property type="entry name" value="PRK06635.1-2"/>
    <property type="match status" value="1"/>
</dbReference>
<dbReference type="UniPathway" id="UPA00050">
    <property type="reaction ID" value="UER00461"/>
</dbReference>
<evidence type="ECO:0000259" key="14">
    <source>
        <dbReference type="PROSITE" id="PS51671"/>
    </source>
</evidence>
<dbReference type="PANTHER" id="PTHR21499">
    <property type="entry name" value="ASPARTATE KINASE"/>
    <property type="match status" value="1"/>
</dbReference>
<dbReference type="InterPro" id="IPR036393">
    <property type="entry name" value="AceGlu_kinase-like_sf"/>
</dbReference>
<dbReference type="Gene3D" id="3.40.1160.10">
    <property type="entry name" value="Acetylglutamate kinase-like"/>
    <property type="match status" value="1"/>
</dbReference>
<dbReference type="NCBIfam" id="TIGR00657">
    <property type="entry name" value="asp_kinases"/>
    <property type="match status" value="1"/>
</dbReference>
<dbReference type="CDD" id="cd04913">
    <property type="entry name" value="ACT_AKii-LysC-BS-like_1"/>
    <property type="match status" value="2"/>
</dbReference>
<dbReference type="CDD" id="cd04936">
    <property type="entry name" value="ACT_AKii-LysC-BS-like_2"/>
    <property type="match status" value="1"/>
</dbReference>
<keyword evidence="9" id="KW-0418">Kinase</keyword>
<accession>A0A0J1B9X2</accession>
<organism evidence="15 16">
    <name type="scientific">Rhodopirellula islandica</name>
    <dbReference type="NCBI Taxonomy" id="595434"/>
    <lineage>
        <taxon>Bacteria</taxon>
        <taxon>Pseudomonadati</taxon>
        <taxon>Planctomycetota</taxon>
        <taxon>Planctomycetia</taxon>
        <taxon>Pirellulales</taxon>
        <taxon>Pirellulaceae</taxon>
        <taxon>Rhodopirellula</taxon>
    </lineage>
</organism>
<evidence type="ECO:0000256" key="13">
    <source>
        <dbReference type="RuleBase" id="RU004249"/>
    </source>
</evidence>
<dbReference type="InterPro" id="IPR045865">
    <property type="entry name" value="ACT-like_dom_sf"/>
</dbReference>
<feature type="domain" description="ACT" evidence="14">
    <location>
        <begin position="453"/>
        <end position="528"/>
    </location>
</feature>
<dbReference type="GO" id="GO:0009089">
    <property type="term" value="P:lysine biosynthetic process via diaminopimelate"/>
    <property type="evidence" value="ECO:0007669"/>
    <property type="project" value="UniProtKB-UniPathway"/>
</dbReference>
<evidence type="ECO:0000256" key="7">
    <source>
        <dbReference type="ARBA" id="ARBA00022679"/>
    </source>
</evidence>
<comment type="catalytic activity">
    <reaction evidence="12">
        <text>L-aspartate + ATP = 4-phospho-L-aspartate + ADP</text>
        <dbReference type="Rhea" id="RHEA:23776"/>
        <dbReference type="ChEBI" id="CHEBI:29991"/>
        <dbReference type="ChEBI" id="CHEBI:30616"/>
        <dbReference type="ChEBI" id="CHEBI:57535"/>
        <dbReference type="ChEBI" id="CHEBI:456216"/>
        <dbReference type="EC" id="2.7.2.4"/>
    </reaction>
</comment>
<dbReference type="InterPro" id="IPR041740">
    <property type="entry name" value="AKii-LysC-BS"/>
</dbReference>
<dbReference type="SUPFAM" id="SSF55021">
    <property type="entry name" value="ACT-like"/>
    <property type="match status" value="4"/>
</dbReference>
<dbReference type="GO" id="GO:0004072">
    <property type="term" value="F:aspartate kinase activity"/>
    <property type="evidence" value="ECO:0007669"/>
    <property type="project" value="UniProtKB-EC"/>
</dbReference>
<dbReference type="UniPathway" id="UPA00034">
    <property type="reaction ID" value="UER00015"/>
</dbReference>
<dbReference type="GO" id="GO:0005829">
    <property type="term" value="C:cytosol"/>
    <property type="evidence" value="ECO:0007669"/>
    <property type="project" value="TreeGrafter"/>
</dbReference>
<keyword evidence="8" id="KW-0547">Nucleotide-binding</keyword>
<dbReference type="Pfam" id="PF22468">
    <property type="entry name" value="ACT_9"/>
    <property type="match status" value="4"/>
</dbReference>
<keyword evidence="7 15" id="KW-0808">Transferase</keyword>
<dbReference type="PANTHER" id="PTHR21499:SF3">
    <property type="entry name" value="ASPARTOKINASE"/>
    <property type="match status" value="1"/>
</dbReference>
<dbReference type="PATRIC" id="fig|595434.4.peg.4197"/>
<evidence type="ECO:0000256" key="9">
    <source>
        <dbReference type="ARBA" id="ARBA00022777"/>
    </source>
</evidence>
<dbReference type="CDD" id="cd04923">
    <property type="entry name" value="ACT_AK-LysC-DapG-like_2"/>
    <property type="match status" value="1"/>
</dbReference>
<gene>
    <name evidence="15" type="ORF">RISK_004424</name>
</gene>
<dbReference type="STRING" id="595434.RISK_004424"/>
<evidence type="ECO:0000256" key="5">
    <source>
        <dbReference type="ARBA" id="ARBA00013059"/>
    </source>
</evidence>
<evidence type="ECO:0000256" key="3">
    <source>
        <dbReference type="ARBA" id="ARBA00005139"/>
    </source>
</evidence>
<dbReference type="PROSITE" id="PS51671">
    <property type="entry name" value="ACT"/>
    <property type="match status" value="3"/>
</dbReference>
<dbReference type="InterPro" id="IPR018042">
    <property type="entry name" value="Aspartate_kinase_CS"/>
</dbReference>
<dbReference type="UniPathway" id="UPA00051">
    <property type="reaction ID" value="UER00462"/>
</dbReference>
<dbReference type="EMBL" id="LECT01000036">
    <property type="protein sequence ID" value="KLU03527.1"/>
    <property type="molecule type" value="Genomic_DNA"/>
</dbReference>
<dbReference type="NCBIfam" id="TIGR00656">
    <property type="entry name" value="asp_kin_monofn"/>
    <property type="match status" value="1"/>
</dbReference>
<dbReference type="RefSeq" id="WP_047815687.1">
    <property type="nucleotide sequence ID" value="NZ_LECT01000036.1"/>
</dbReference>
<evidence type="ECO:0000256" key="10">
    <source>
        <dbReference type="ARBA" id="ARBA00022840"/>
    </source>
</evidence>
<keyword evidence="16" id="KW-1185">Reference proteome</keyword>
<dbReference type="FunFam" id="3.30.2130.10:FF:000002">
    <property type="entry name" value="Aspartokinase"/>
    <property type="match status" value="1"/>
</dbReference>
<dbReference type="FunFam" id="3.40.1160.10:FF:000002">
    <property type="entry name" value="Aspartokinase"/>
    <property type="match status" value="1"/>
</dbReference>
<comment type="caution">
    <text evidence="15">The sequence shown here is derived from an EMBL/GenBank/DDBJ whole genome shotgun (WGS) entry which is preliminary data.</text>
</comment>
<dbReference type="GO" id="GO:0005524">
    <property type="term" value="F:ATP binding"/>
    <property type="evidence" value="ECO:0007669"/>
    <property type="project" value="UniProtKB-KW"/>
</dbReference>
<comment type="pathway">
    <text evidence="2 13">Amino-acid biosynthesis; L-methionine biosynthesis via de novo pathway; L-homoserine from L-aspartate: step 1/3.</text>
</comment>
<dbReference type="Pfam" id="PF00696">
    <property type="entry name" value="AA_kinase"/>
    <property type="match status" value="1"/>
</dbReference>
<evidence type="ECO:0000313" key="16">
    <source>
        <dbReference type="Proteomes" id="UP000036367"/>
    </source>
</evidence>
<evidence type="ECO:0000256" key="6">
    <source>
        <dbReference type="ARBA" id="ARBA00022605"/>
    </source>
</evidence>
<evidence type="ECO:0000313" key="15">
    <source>
        <dbReference type="EMBL" id="KLU03527.1"/>
    </source>
</evidence>
<keyword evidence="6 13" id="KW-0028">Amino-acid biosynthesis</keyword>
<dbReference type="NCBIfam" id="NF005155">
    <property type="entry name" value="PRK06635.1-4"/>
    <property type="match status" value="1"/>
</dbReference>
<proteinExistence type="inferred from homology"/>
<dbReference type="GO" id="GO:0009090">
    <property type="term" value="P:homoserine biosynthetic process"/>
    <property type="evidence" value="ECO:0007669"/>
    <property type="project" value="TreeGrafter"/>
</dbReference>
<evidence type="ECO:0000256" key="2">
    <source>
        <dbReference type="ARBA" id="ARBA00004986"/>
    </source>
</evidence>
<evidence type="ECO:0000256" key="8">
    <source>
        <dbReference type="ARBA" id="ARBA00022741"/>
    </source>
</evidence>
<dbReference type="InterPro" id="IPR005260">
    <property type="entry name" value="Asp_kin_monofn"/>
</dbReference>
<dbReference type="InterPro" id="IPR002912">
    <property type="entry name" value="ACT_dom"/>
</dbReference>
<feature type="domain" description="ACT" evidence="14">
    <location>
        <begin position="343"/>
        <end position="432"/>
    </location>
</feature>
<keyword evidence="11" id="KW-0457">Lysine biosynthesis</keyword>
<name>A0A0J1B9X2_RHOIS</name>
<dbReference type="OrthoDB" id="9799110at2"/>
<keyword evidence="10" id="KW-0067">ATP-binding</keyword>
<sequence length="595" mass="62463">MSLIVQKFGGTSVADTEKIRAAARKAIRAQKAGHRVVMVVSAMGKNTDTLLDLASQISDEPPAREMDMLLSTGEQVSVALVAMAIHNMGSKAVSLTGGQIGLKTDNSFSKARIQSIDTGRIERLLDAGNIVVAAGFQGIDDDLNITTLGRGGSDTTAVALAAVLGADACEINTDVDGVYTTDPRLLAEARRVDVISYDEMLELASLGAGVMHSRSIEFAKKFEVPIHVRSSFSDQDGTMIVAQPESETAPVSGAALTRDEARVTVLGVPDVPGMSQKIFSAIAEQKVAVDMVVQNVGSSGKADVSFTVAGGELKKTLAALEGILASLGADGVTHDDQVSKVSVVGLGMAHQKAVAASMFRALAEAKVNIHMITTSEIKISCLVPRDQANTALRAVHEAFSLDKRPSDAKTWNEIKASHAKEADVADVVSRLQNDALEALTLTDISIVPEQARVTLDGVPDQVGVAADIFEQIGEAGIFIDMIVQGYDGEHGSTSVSFTVEQADVDAATKVARAICDKHEMRDVRGASGITKLSVSGIGLRSHTQVGTVLFEQLASAGINVEMIATSELQVNVVIQSDQAGDAAARLKQAFAEALH</sequence>
<dbReference type="Proteomes" id="UP000036367">
    <property type="component" value="Unassembled WGS sequence"/>
</dbReference>
<protein>
    <recommendedName>
        <fullName evidence="5">aspartate kinase</fullName>
        <ecNumber evidence="5">2.7.2.4</ecNumber>
    </recommendedName>
</protein>
<evidence type="ECO:0000256" key="1">
    <source>
        <dbReference type="ARBA" id="ARBA00004766"/>
    </source>
</evidence>
<comment type="pathway">
    <text evidence="3 13">Amino-acid biosynthesis; L-threonine biosynthesis; L-threonine from L-aspartate: step 1/5.</text>
</comment>
<feature type="domain" description="ACT" evidence="14">
    <location>
        <begin position="263"/>
        <end position="334"/>
    </location>
</feature>
<comment type="pathway">
    <text evidence="1 13">Amino-acid biosynthesis; L-lysine biosynthesis via DAP pathway; (S)-tetrahydrodipicolinate from L-aspartate: step 1/4.</text>
</comment>
<evidence type="ECO:0000256" key="11">
    <source>
        <dbReference type="ARBA" id="ARBA00023154"/>
    </source>
</evidence>
<dbReference type="PROSITE" id="PS00324">
    <property type="entry name" value="ASPARTOKINASE"/>
    <property type="match status" value="1"/>
</dbReference>
<comment type="similarity">
    <text evidence="4">Belongs to the aspartokinase family.</text>
</comment>
<dbReference type="AlphaFoldDB" id="A0A0J1B9X2"/>
<evidence type="ECO:0000256" key="12">
    <source>
        <dbReference type="ARBA" id="ARBA00047872"/>
    </source>
</evidence>
<dbReference type="Gene3D" id="3.30.2130.10">
    <property type="entry name" value="VC0802-like"/>
    <property type="match status" value="2"/>
</dbReference>